<accession>A0A381LGW9</accession>
<evidence type="ECO:0000256" key="3">
    <source>
        <dbReference type="ARBA" id="ARBA00043970"/>
    </source>
</evidence>
<gene>
    <name evidence="4" type="ORF">BGT96224V2_LOCUS5933</name>
</gene>
<dbReference type="GO" id="GO:0004591">
    <property type="term" value="F:oxoglutarate dehydrogenase (succinyl-transferring) activity"/>
    <property type="evidence" value="ECO:0007669"/>
    <property type="project" value="TreeGrafter"/>
</dbReference>
<dbReference type="InterPro" id="IPR020373">
    <property type="entry name" value="Kgd4/YMR-31"/>
</dbReference>
<dbReference type="GO" id="GO:0006103">
    <property type="term" value="P:2-oxoglutarate metabolic process"/>
    <property type="evidence" value="ECO:0007669"/>
    <property type="project" value="InterPro"/>
</dbReference>
<name>A0A381LGW9_BLUGR</name>
<evidence type="ECO:0000256" key="2">
    <source>
        <dbReference type="ARBA" id="ARBA00023128"/>
    </source>
</evidence>
<proteinExistence type="inferred from homology"/>
<dbReference type="EMBL" id="UIGY01000204">
    <property type="protein sequence ID" value="SUZ12742.1"/>
    <property type="molecule type" value="Genomic_DNA"/>
</dbReference>
<dbReference type="PANTHER" id="PTHR31601">
    <property type="entry name" value="28S RIBOSOMAL PROTEIN S36, MITOCHONDRIAL"/>
    <property type="match status" value="1"/>
</dbReference>
<organism evidence="4">
    <name type="scientific">Blumeria graminis f. sp. tritici 96224</name>
    <dbReference type="NCBI Taxonomy" id="1268274"/>
    <lineage>
        <taxon>Eukaryota</taxon>
        <taxon>Fungi</taxon>
        <taxon>Dikarya</taxon>
        <taxon>Ascomycota</taxon>
        <taxon>Pezizomycotina</taxon>
        <taxon>Leotiomycetes</taxon>
        <taxon>Erysiphales</taxon>
        <taxon>Erysiphaceae</taxon>
        <taxon>Blumeria</taxon>
    </lineage>
</organism>
<feature type="non-terminal residue" evidence="4">
    <location>
        <position position="125"/>
    </location>
</feature>
<reference evidence="4" key="1">
    <citation type="submission" date="2018-07" db="EMBL/GenBank/DDBJ databases">
        <authorList>
            <person name="Quirk P.G."/>
            <person name="Krulwich T.A."/>
        </authorList>
    </citation>
    <scope>NUCLEOTIDE SEQUENCE</scope>
    <source>
        <strain evidence="4">96224</strain>
    </source>
</reference>
<comment type="similarity">
    <text evidence="3">Belongs to the alpha-ketoglutarate dehydrogenase component 4 family.</text>
</comment>
<dbReference type="PANTHER" id="PTHR31601:SF2">
    <property type="entry name" value="ALPHA-KETOGLUTARATE DEHYDROGENASE COMPONENT 4"/>
    <property type="match status" value="1"/>
</dbReference>
<comment type="subcellular location">
    <subcellularLocation>
        <location evidence="1">Mitochondrion</location>
    </subcellularLocation>
</comment>
<dbReference type="GO" id="GO:0005739">
    <property type="term" value="C:mitochondrion"/>
    <property type="evidence" value="ECO:0007669"/>
    <property type="project" value="UniProtKB-SubCell"/>
</dbReference>
<dbReference type="Pfam" id="PF10937">
    <property type="entry name" value="Kgd4-YMR31"/>
    <property type="match status" value="1"/>
</dbReference>
<keyword evidence="2" id="KW-0496">Mitochondrion</keyword>
<sequence length="125" mass="13759">MFSPTKVYRKALSTDRAPMIKFLGKRSIPKFVDHTPKVHPESPSRKLPDDFASYRQQAQQHGPLGHSKMTYGGNIGSMSGASLGSVEPQKGELFEFNQLPKRFRKVPIDPAEIDAIETGGATSVC</sequence>
<dbReference type="OrthoDB" id="2116030at2759"/>
<protein>
    <submittedName>
        <fullName evidence="4">Bgt-2827</fullName>
    </submittedName>
</protein>
<evidence type="ECO:0000313" key="4">
    <source>
        <dbReference type="EMBL" id="SUZ12742.1"/>
    </source>
</evidence>
<dbReference type="AlphaFoldDB" id="A0A381LGW9"/>
<evidence type="ECO:0000256" key="1">
    <source>
        <dbReference type="ARBA" id="ARBA00004173"/>
    </source>
</evidence>